<dbReference type="RefSeq" id="WP_036212114.1">
    <property type="nucleotide sequence ID" value="NZ_AVPT01000022.1"/>
</dbReference>
<dbReference type="Gene3D" id="3.10.510.20">
    <property type="entry name" value="YcgL domain"/>
    <property type="match status" value="1"/>
</dbReference>
<keyword evidence="4" id="KW-1185">Reference proteome</keyword>
<evidence type="ECO:0000313" key="3">
    <source>
        <dbReference type="EMBL" id="KGM54904.1"/>
    </source>
</evidence>
<accession>A0A0A0EWM8</accession>
<dbReference type="PROSITE" id="PS51648">
    <property type="entry name" value="YCGL"/>
    <property type="match status" value="1"/>
</dbReference>
<dbReference type="SUPFAM" id="SSF160191">
    <property type="entry name" value="YcgL-like"/>
    <property type="match status" value="1"/>
</dbReference>
<name>A0A0A0EWM8_9GAMM</name>
<gene>
    <name evidence="3" type="ORF">N799_06870</name>
</gene>
<sequence>MQAFVYKSLRKDDTYVFLAARDDFERVPASVRNALGRMQFVMELEVTPERRLARSDAATVRGNLATRGFHLQMPPSAAADPLSGDWGTDA</sequence>
<organism evidence="3 4">
    <name type="scientific">Lysobacter arseniciresistens ZS79</name>
    <dbReference type="NCBI Taxonomy" id="913325"/>
    <lineage>
        <taxon>Bacteria</taxon>
        <taxon>Pseudomonadati</taxon>
        <taxon>Pseudomonadota</taxon>
        <taxon>Gammaproteobacteria</taxon>
        <taxon>Lysobacterales</taxon>
        <taxon>Lysobacteraceae</taxon>
        <taxon>Novilysobacter</taxon>
    </lineage>
</organism>
<dbReference type="Pfam" id="PF05166">
    <property type="entry name" value="YcgL"/>
    <property type="match status" value="1"/>
</dbReference>
<feature type="domain" description="YcgL" evidence="2">
    <location>
        <begin position="1"/>
        <end position="86"/>
    </location>
</feature>
<reference evidence="3 4" key="1">
    <citation type="journal article" date="2015" name="Stand. Genomic Sci.">
        <title>Genomic information of the arsenic-resistant bacterium Lysobacter arseniciresistens type strain ZS79(T) and comparison of Lysobacter draft genomes.</title>
        <authorList>
            <person name="Liu L."/>
            <person name="Zhang S."/>
            <person name="Luo M."/>
            <person name="Wang G."/>
        </authorList>
    </citation>
    <scope>NUCLEOTIDE SEQUENCE [LARGE SCALE GENOMIC DNA]</scope>
    <source>
        <strain evidence="3 4">ZS79</strain>
    </source>
</reference>
<dbReference type="EMBL" id="AVPT01000022">
    <property type="protein sequence ID" value="KGM54904.1"/>
    <property type="molecule type" value="Genomic_DNA"/>
</dbReference>
<dbReference type="Proteomes" id="UP000029989">
    <property type="component" value="Unassembled WGS sequence"/>
</dbReference>
<dbReference type="eggNOG" id="COG3100">
    <property type="taxonomic scope" value="Bacteria"/>
</dbReference>
<proteinExistence type="inferred from homology"/>
<dbReference type="AlphaFoldDB" id="A0A0A0EWM8"/>
<dbReference type="InterPro" id="IPR027354">
    <property type="entry name" value="YcgL_dom"/>
</dbReference>
<comment type="caution">
    <text evidence="3">The sequence shown here is derived from an EMBL/GenBank/DDBJ whole genome shotgun (WGS) entry which is preliminary data.</text>
</comment>
<dbReference type="PANTHER" id="PTHR38109:SF1">
    <property type="entry name" value="PROTEIN YCGL"/>
    <property type="match status" value="1"/>
</dbReference>
<dbReference type="InterPro" id="IPR038068">
    <property type="entry name" value="YcgL-like_sf"/>
</dbReference>
<evidence type="ECO:0000256" key="1">
    <source>
        <dbReference type="HAMAP-Rule" id="MF_01866"/>
    </source>
</evidence>
<protein>
    <recommendedName>
        <fullName evidence="1">YcgL domain-containing protein N799_06870</fullName>
    </recommendedName>
</protein>
<evidence type="ECO:0000313" key="4">
    <source>
        <dbReference type="Proteomes" id="UP000029989"/>
    </source>
</evidence>
<dbReference type="PANTHER" id="PTHR38109">
    <property type="entry name" value="PROTEIN YCGL"/>
    <property type="match status" value="1"/>
</dbReference>
<evidence type="ECO:0000259" key="2">
    <source>
        <dbReference type="PROSITE" id="PS51648"/>
    </source>
</evidence>
<dbReference type="STRING" id="913325.N799_06870"/>
<dbReference type="HAMAP" id="MF_01866">
    <property type="entry name" value="UPF0745"/>
    <property type="match status" value="1"/>
</dbReference>
<dbReference type="OrthoDB" id="7062382at2"/>